<dbReference type="SUPFAM" id="SSF51971">
    <property type="entry name" value="Nucleotide-binding domain"/>
    <property type="match status" value="1"/>
</dbReference>
<organism evidence="1 2">
    <name type="scientific">Penicillium cosmopolitanum</name>
    <dbReference type="NCBI Taxonomy" id="1131564"/>
    <lineage>
        <taxon>Eukaryota</taxon>
        <taxon>Fungi</taxon>
        <taxon>Dikarya</taxon>
        <taxon>Ascomycota</taxon>
        <taxon>Pezizomycotina</taxon>
        <taxon>Eurotiomycetes</taxon>
        <taxon>Eurotiomycetidae</taxon>
        <taxon>Eurotiales</taxon>
        <taxon>Aspergillaceae</taxon>
        <taxon>Penicillium</taxon>
    </lineage>
</organism>
<dbReference type="PANTHER" id="PTHR37417">
    <property type="entry name" value="67 KDA MYOSIN-CROSS-REACTIVE ANTIGEN FAMILY PROTEIN (AFU_ORTHOLOGUE AFUA_5G09970)"/>
    <property type="match status" value="1"/>
</dbReference>
<sequence>MKRKESKIQEKRSPEDTEAWILGSGTSSLASAYFLIKQAGIPPPKVHILESCDSIQQVMHRNGDATSGYDQLAGCLPVPIGGPLKEILADIPSSILTPGRPQSFLHEIESAEVRRNIRKESRGISILIEKNHVLKKIATASLNLSLKHRLHLIRFIAKREKRLGRSHIKDCLPESFFLTSFWAIWSAQFGLQPWHSATEFRRAIRQYIGEFHGLSILSGLDITGPYQYESIFLPIFIFLQSLNVDFQFDTRVTGITTTRYDHDKQRVSRLDLIQDGFKRCNYLGPHDVVIATIGSTMSGTAIGSNDEPPLVLSHYPNEELDENWSIWLALCSKNKEFGNPYSFCTRRSQSMLESFTITTEELTLFNYLTSVSLSTSTTGALIVLQESQWKLNLCIPAQPVFRDQPQNVRILWGFALFPECRGNYIKKPMLQCSGAEILAEVLKHVNFPTELLFRHTVTIPRVMPRMSSLLLAHSSDERPEPVPRLASNIGLVGQFVEIPEYSCLDMSYGVRAAQIAVSQLLDLGIPSVRMRRSQFNIFLRILLWR</sequence>
<evidence type="ECO:0000313" key="1">
    <source>
        <dbReference type="EMBL" id="KAJ5408049.1"/>
    </source>
</evidence>
<comment type="caution">
    <text evidence="1">The sequence shown here is derived from an EMBL/GenBank/DDBJ whole genome shotgun (WGS) entry which is preliminary data.</text>
</comment>
<dbReference type="Pfam" id="PF06100">
    <property type="entry name" value="MCRA"/>
    <property type="match status" value="1"/>
</dbReference>
<reference evidence="1" key="1">
    <citation type="submission" date="2022-12" db="EMBL/GenBank/DDBJ databases">
        <authorList>
            <person name="Petersen C."/>
        </authorList>
    </citation>
    <scope>NUCLEOTIDE SEQUENCE</scope>
    <source>
        <strain evidence="1">IBT 29677</strain>
    </source>
</reference>
<evidence type="ECO:0008006" key="3">
    <source>
        <dbReference type="Google" id="ProtNLM"/>
    </source>
</evidence>
<proteinExistence type="predicted"/>
<dbReference type="InterPro" id="IPR036188">
    <property type="entry name" value="FAD/NAD-bd_sf"/>
</dbReference>
<dbReference type="OrthoDB" id="545169at2759"/>
<accession>A0A9W9W847</accession>
<dbReference type="Gene3D" id="3.30.9.80">
    <property type="match status" value="1"/>
</dbReference>
<evidence type="ECO:0000313" key="2">
    <source>
        <dbReference type="Proteomes" id="UP001147747"/>
    </source>
</evidence>
<dbReference type="InterPro" id="IPR010354">
    <property type="entry name" value="Oleate_hydratase"/>
</dbReference>
<dbReference type="GeneID" id="81365549"/>
<gene>
    <name evidence="1" type="ORF">N7509_001932</name>
</gene>
<dbReference type="GO" id="GO:0006631">
    <property type="term" value="P:fatty acid metabolic process"/>
    <property type="evidence" value="ECO:0007669"/>
    <property type="project" value="InterPro"/>
</dbReference>
<dbReference type="AlphaFoldDB" id="A0A9W9W847"/>
<protein>
    <recommendedName>
        <fullName evidence="3">Oleate hydratase</fullName>
    </recommendedName>
</protein>
<dbReference type="RefSeq" id="XP_056492364.1">
    <property type="nucleotide sequence ID" value="XM_056626569.1"/>
</dbReference>
<dbReference type="GO" id="GO:0050151">
    <property type="term" value="F:oleate hydratase activity"/>
    <property type="evidence" value="ECO:0007669"/>
    <property type="project" value="InterPro"/>
</dbReference>
<keyword evidence="2" id="KW-1185">Reference proteome</keyword>
<name>A0A9W9W847_9EURO</name>
<dbReference type="Gene3D" id="3.50.50.60">
    <property type="entry name" value="FAD/NAD(P)-binding domain"/>
    <property type="match status" value="2"/>
</dbReference>
<dbReference type="PANTHER" id="PTHR37417:SF2">
    <property type="entry name" value="67 KDA MYOSIN-CROSS-REACTIVE ANTIGEN FAMILY PROTEIN (AFU_ORTHOLOGUE AFUA_5G09970)"/>
    <property type="match status" value="1"/>
</dbReference>
<dbReference type="EMBL" id="JAPZBU010000004">
    <property type="protein sequence ID" value="KAJ5408049.1"/>
    <property type="molecule type" value="Genomic_DNA"/>
</dbReference>
<dbReference type="Proteomes" id="UP001147747">
    <property type="component" value="Unassembled WGS sequence"/>
</dbReference>
<reference evidence="1" key="2">
    <citation type="journal article" date="2023" name="IMA Fungus">
        <title>Comparative genomic study of the Penicillium genus elucidates a diverse pangenome and 15 lateral gene transfer events.</title>
        <authorList>
            <person name="Petersen C."/>
            <person name="Sorensen T."/>
            <person name="Nielsen M.R."/>
            <person name="Sondergaard T.E."/>
            <person name="Sorensen J.L."/>
            <person name="Fitzpatrick D.A."/>
            <person name="Frisvad J.C."/>
            <person name="Nielsen K.L."/>
        </authorList>
    </citation>
    <scope>NUCLEOTIDE SEQUENCE</scope>
    <source>
        <strain evidence="1">IBT 29677</strain>
    </source>
</reference>
<dbReference type="GO" id="GO:0071949">
    <property type="term" value="F:FAD binding"/>
    <property type="evidence" value="ECO:0007669"/>
    <property type="project" value="InterPro"/>
</dbReference>